<feature type="signal peptide" evidence="3">
    <location>
        <begin position="1"/>
        <end position="26"/>
    </location>
</feature>
<dbReference type="OrthoDB" id="594865at2"/>
<comment type="caution">
    <text evidence="4">The sequence shown here is derived from an EMBL/GenBank/DDBJ whole genome shotgun (WGS) entry which is preliminary data.</text>
</comment>
<keyword evidence="5" id="KW-1185">Reference proteome</keyword>
<evidence type="ECO:0000313" key="5">
    <source>
        <dbReference type="Proteomes" id="UP000234479"/>
    </source>
</evidence>
<dbReference type="Proteomes" id="UP000234479">
    <property type="component" value="Unassembled WGS sequence"/>
</dbReference>
<proteinExistence type="predicted"/>
<name>A0A2N5DPN2_9CAUL</name>
<keyword evidence="3" id="KW-0732">Signal</keyword>
<sequence>MNRTTKAAVAVVAGLGVLATSLAAVAQPRDLIGARAGQGENSLRSRGYQLDHADGGVQYWWHPGNRECINLFVDDGRYDTIDRRPTSECNAGKGGKKDNTGAIVAGALAIGILAAAAASSKKKHEDDRYRDDDDRRRDPPYSPARGVDCYPSQRACYERGRGYSPSWTSREFGYRY</sequence>
<feature type="chain" id="PRO_5014950401" evidence="3">
    <location>
        <begin position="27"/>
        <end position="176"/>
    </location>
</feature>
<gene>
    <name evidence="4" type="ORF">SGCZBJ_06570</name>
</gene>
<keyword evidence="2" id="KW-0812">Transmembrane</keyword>
<keyword evidence="2" id="KW-1133">Transmembrane helix</keyword>
<dbReference type="AlphaFoldDB" id="A0A2N5DPN2"/>
<feature type="compositionally biased region" description="Basic and acidic residues" evidence="1">
    <location>
        <begin position="123"/>
        <end position="139"/>
    </location>
</feature>
<feature type="region of interest" description="Disordered" evidence="1">
    <location>
        <begin position="122"/>
        <end position="146"/>
    </location>
</feature>
<evidence type="ECO:0000256" key="2">
    <source>
        <dbReference type="SAM" id="Phobius"/>
    </source>
</evidence>
<feature type="transmembrane region" description="Helical" evidence="2">
    <location>
        <begin position="102"/>
        <end position="120"/>
    </location>
</feature>
<keyword evidence="2" id="KW-0472">Membrane</keyword>
<reference evidence="4 5" key="1">
    <citation type="submission" date="2017-12" db="EMBL/GenBank/DDBJ databases">
        <title>The genome sequence of Caulobacter sp. 410.</title>
        <authorList>
            <person name="Gao J."/>
            <person name="Mao X."/>
            <person name="Sun J."/>
        </authorList>
    </citation>
    <scope>NUCLEOTIDE SEQUENCE [LARGE SCALE GENOMIC DNA]</scope>
    <source>
        <strain evidence="4 5">410</strain>
    </source>
</reference>
<evidence type="ECO:0000313" key="4">
    <source>
        <dbReference type="EMBL" id="PLR28004.1"/>
    </source>
</evidence>
<dbReference type="EMBL" id="PJRS01000011">
    <property type="protein sequence ID" value="PLR28004.1"/>
    <property type="molecule type" value="Genomic_DNA"/>
</dbReference>
<protein>
    <submittedName>
        <fullName evidence="4">Uncharacterized protein</fullName>
    </submittedName>
</protein>
<accession>A0A2N5DPN2</accession>
<evidence type="ECO:0000256" key="3">
    <source>
        <dbReference type="SAM" id="SignalP"/>
    </source>
</evidence>
<organism evidence="4 5">
    <name type="scientific">Caulobacter zeae</name>
    <dbReference type="NCBI Taxonomy" id="2055137"/>
    <lineage>
        <taxon>Bacteria</taxon>
        <taxon>Pseudomonadati</taxon>
        <taxon>Pseudomonadota</taxon>
        <taxon>Alphaproteobacteria</taxon>
        <taxon>Caulobacterales</taxon>
        <taxon>Caulobacteraceae</taxon>
        <taxon>Caulobacter</taxon>
    </lineage>
</organism>
<evidence type="ECO:0000256" key="1">
    <source>
        <dbReference type="SAM" id="MobiDB-lite"/>
    </source>
</evidence>
<dbReference type="RefSeq" id="WP_101717200.1">
    <property type="nucleotide sequence ID" value="NZ_PJRS01000011.1"/>
</dbReference>